<proteinExistence type="predicted"/>
<organism evidence="1 2">
    <name type="scientific">Rubricoccus marinus</name>
    <dbReference type="NCBI Taxonomy" id="716817"/>
    <lineage>
        <taxon>Bacteria</taxon>
        <taxon>Pseudomonadati</taxon>
        <taxon>Rhodothermota</taxon>
        <taxon>Rhodothermia</taxon>
        <taxon>Rhodothermales</taxon>
        <taxon>Rubricoccaceae</taxon>
        <taxon>Rubricoccus</taxon>
    </lineage>
</organism>
<accession>A0A259TXA3</accession>
<keyword evidence="2" id="KW-1185">Reference proteome</keyword>
<dbReference type="EMBL" id="MQWB01000001">
    <property type="protein sequence ID" value="OZC02326.1"/>
    <property type="molecule type" value="Genomic_DNA"/>
</dbReference>
<dbReference type="AlphaFoldDB" id="A0A259TXA3"/>
<gene>
    <name evidence="1" type="ORF">BSZ36_04645</name>
</gene>
<dbReference type="OrthoDB" id="1120923at2"/>
<evidence type="ECO:0000313" key="1">
    <source>
        <dbReference type="EMBL" id="OZC02326.1"/>
    </source>
</evidence>
<name>A0A259TXA3_9BACT</name>
<comment type="caution">
    <text evidence="1">The sequence shown here is derived from an EMBL/GenBank/DDBJ whole genome shotgun (WGS) entry which is preliminary data.</text>
</comment>
<dbReference type="Proteomes" id="UP000216446">
    <property type="component" value="Unassembled WGS sequence"/>
</dbReference>
<protein>
    <submittedName>
        <fullName evidence="1">Uncharacterized protein</fullName>
    </submittedName>
</protein>
<dbReference type="InParanoid" id="A0A259TXA3"/>
<sequence length="183" mass="19693">MLDALRRSRALKAAHQAVAARRVHTPEAAPEARRLFAILPEAEDASDRSQRDAWAFLTSLDLAPGRIVPVTLGRDVGAPDRFAGSVLHITDKELDWRGLPRRVVADGLWTQRPDVALDLTGTFTLAAAYLVGGSPASVRIGLDPAPEAAPFYDLVVTGGPEALRRALGQIEPPILPVRTGRAR</sequence>
<dbReference type="RefSeq" id="WP_094546468.1">
    <property type="nucleotide sequence ID" value="NZ_MQWB01000001.1"/>
</dbReference>
<evidence type="ECO:0000313" key="2">
    <source>
        <dbReference type="Proteomes" id="UP000216446"/>
    </source>
</evidence>
<reference evidence="1 2" key="1">
    <citation type="submission" date="2016-11" db="EMBL/GenBank/DDBJ databases">
        <title>Study of marine rhodopsin-containing bacteria.</title>
        <authorList>
            <person name="Yoshizawa S."/>
            <person name="Kumagai Y."/>
            <person name="Kogure K."/>
        </authorList>
    </citation>
    <scope>NUCLEOTIDE SEQUENCE [LARGE SCALE GENOMIC DNA]</scope>
    <source>
        <strain evidence="1 2">SG-29</strain>
    </source>
</reference>